<evidence type="ECO:0000313" key="5">
    <source>
        <dbReference type="EMBL" id="CAA9415385.1"/>
    </source>
</evidence>
<dbReference type="AlphaFoldDB" id="A0A6J4PKM1"/>
<dbReference type="CDD" id="cd00408">
    <property type="entry name" value="DHDPS-like"/>
    <property type="match status" value="1"/>
</dbReference>
<dbReference type="GO" id="GO:0008840">
    <property type="term" value="F:4-hydroxy-tetrahydrodipicolinate synthase activity"/>
    <property type="evidence" value="ECO:0007669"/>
    <property type="project" value="TreeGrafter"/>
</dbReference>
<dbReference type="SMART" id="SM01130">
    <property type="entry name" value="DHDPS"/>
    <property type="match status" value="1"/>
</dbReference>
<keyword evidence="1 2" id="KW-0456">Lyase</keyword>
<evidence type="ECO:0000256" key="1">
    <source>
        <dbReference type="ARBA" id="ARBA00023239"/>
    </source>
</evidence>
<evidence type="ECO:0000256" key="2">
    <source>
        <dbReference type="PIRNR" id="PIRNR001365"/>
    </source>
</evidence>
<dbReference type="PRINTS" id="PR00146">
    <property type="entry name" value="DHPICSNTHASE"/>
</dbReference>
<name>A0A6J4PKM1_9BURK</name>
<sequence>MATFALQGVIAATPTPVHADFSPDTARLARHCRALLDGGCDAINLLGTTGEANSFSTAQRLGVMKAMADEGLPLDRFMVGTGVCALAESVLLTQAAADLGYAGALVLPPFYYPDIGGDALVQYVDELLARVARPRLALYLYHIPQNTAVPWPLEAVVALQRKHPGNLAGLKDSSGDMAYARAMASEVTGFDVFPSSEATLAGAKAAGFAGCISATTNLTAADSQVAWRAQGTAEGAKAGARATAQRNLLAKQALVASVKAALAMRYDDAEWMRTCPPLTPRSPQQAQALAHELAAA</sequence>
<dbReference type="PANTHER" id="PTHR12128:SF67">
    <property type="entry name" value="BLR3884 PROTEIN"/>
    <property type="match status" value="1"/>
</dbReference>
<protein>
    <submittedName>
        <fullName evidence="5">Dihydrodipicolinate synthase family</fullName>
    </submittedName>
</protein>
<feature type="active site" description="Proton donor/acceptor" evidence="3">
    <location>
        <position position="141"/>
    </location>
</feature>
<accession>A0A6J4PKM1</accession>
<dbReference type="Gene3D" id="3.20.20.70">
    <property type="entry name" value="Aldolase class I"/>
    <property type="match status" value="1"/>
</dbReference>
<feature type="active site" description="Schiff-base intermediate with substrate" evidence="3">
    <location>
        <position position="171"/>
    </location>
</feature>
<dbReference type="EMBL" id="CADCUX010000351">
    <property type="protein sequence ID" value="CAA9415385.1"/>
    <property type="molecule type" value="Genomic_DNA"/>
</dbReference>
<organism evidence="5">
    <name type="scientific">uncultured Ramlibacter sp</name>
    <dbReference type="NCBI Taxonomy" id="260755"/>
    <lineage>
        <taxon>Bacteria</taxon>
        <taxon>Pseudomonadati</taxon>
        <taxon>Pseudomonadota</taxon>
        <taxon>Betaproteobacteria</taxon>
        <taxon>Burkholderiales</taxon>
        <taxon>Comamonadaceae</taxon>
        <taxon>Ramlibacter</taxon>
        <taxon>environmental samples</taxon>
    </lineage>
</organism>
<reference evidence="5" key="1">
    <citation type="submission" date="2020-02" db="EMBL/GenBank/DDBJ databases">
        <authorList>
            <person name="Meier V. D."/>
        </authorList>
    </citation>
    <scope>NUCLEOTIDE SEQUENCE</scope>
    <source>
        <strain evidence="5">AVDCRST_MAG51</strain>
    </source>
</reference>
<dbReference type="Pfam" id="PF00701">
    <property type="entry name" value="DHDPS"/>
    <property type="match status" value="1"/>
</dbReference>
<dbReference type="PIRSF" id="PIRSF001365">
    <property type="entry name" value="DHDPS"/>
    <property type="match status" value="1"/>
</dbReference>
<proteinExistence type="inferred from homology"/>
<dbReference type="InterPro" id="IPR002220">
    <property type="entry name" value="DapA-like"/>
</dbReference>
<gene>
    <name evidence="5" type="ORF">AVDCRST_MAG51-1717</name>
</gene>
<evidence type="ECO:0000256" key="4">
    <source>
        <dbReference type="PIRSR" id="PIRSR001365-2"/>
    </source>
</evidence>
<feature type="binding site" evidence="4">
    <location>
        <position position="49"/>
    </location>
    <ligand>
        <name>pyruvate</name>
        <dbReference type="ChEBI" id="CHEBI:15361"/>
    </ligand>
</feature>
<comment type="similarity">
    <text evidence="2">Belongs to the DapA family.</text>
</comment>
<dbReference type="PANTHER" id="PTHR12128">
    <property type="entry name" value="DIHYDRODIPICOLINATE SYNTHASE"/>
    <property type="match status" value="1"/>
</dbReference>
<feature type="binding site" evidence="4">
    <location>
        <position position="212"/>
    </location>
    <ligand>
        <name>pyruvate</name>
        <dbReference type="ChEBI" id="CHEBI:15361"/>
    </ligand>
</feature>
<evidence type="ECO:0000256" key="3">
    <source>
        <dbReference type="PIRSR" id="PIRSR001365-1"/>
    </source>
</evidence>
<dbReference type="InterPro" id="IPR013785">
    <property type="entry name" value="Aldolase_TIM"/>
</dbReference>
<dbReference type="SUPFAM" id="SSF51569">
    <property type="entry name" value="Aldolase"/>
    <property type="match status" value="1"/>
</dbReference>